<organism evidence="5 6">
    <name type="scientific">Thermoflexibacter ruber</name>
    <dbReference type="NCBI Taxonomy" id="1003"/>
    <lineage>
        <taxon>Bacteria</taxon>
        <taxon>Pseudomonadati</taxon>
        <taxon>Bacteroidota</taxon>
        <taxon>Cytophagia</taxon>
        <taxon>Cytophagales</taxon>
        <taxon>Thermoflexibacteraceae</taxon>
        <taxon>Thermoflexibacter</taxon>
    </lineage>
</organism>
<dbReference type="EMBL" id="FONY01000047">
    <property type="protein sequence ID" value="SFF52224.1"/>
    <property type="molecule type" value="Genomic_DNA"/>
</dbReference>
<keyword evidence="2 3" id="KW-0802">TPR repeat</keyword>
<feature type="transmembrane region" description="Helical" evidence="4">
    <location>
        <begin position="273"/>
        <end position="293"/>
    </location>
</feature>
<dbReference type="PROSITE" id="PS50005">
    <property type="entry name" value="TPR"/>
    <property type="match status" value="3"/>
</dbReference>
<evidence type="ECO:0000256" key="1">
    <source>
        <dbReference type="ARBA" id="ARBA00022737"/>
    </source>
</evidence>
<dbReference type="RefSeq" id="WP_143091005.1">
    <property type="nucleotide sequence ID" value="NZ_FONY01000047.1"/>
</dbReference>
<dbReference type="InterPro" id="IPR019734">
    <property type="entry name" value="TPR_rpt"/>
</dbReference>
<keyword evidence="4" id="KW-0812">Transmembrane</keyword>
<gene>
    <name evidence="5" type="ORF">SAMN04488541_104716</name>
</gene>
<dbReference type="InterPro" id="IPR011990">
    <property type="entry name" value="TPR-like_helical_dom_sf"/>
</dbReference>
<feature type="transmembrane region" description="Helical" evidence="4">
    <location>
        <begin position="170"/>
        <end position="188"/>
    </location>
</feature>
<feature type="transmembrane region" description="Helical" evidence="4">
    <location>
        <begin position="392"/>
        <end position="409"/>
    </location>
</feature>
<keyword evidence="1" id="KW-0677">Repeat</keyword>
<dbReference type="Pfam" id="PF00515">
    <property type="entry name" value="TPR_1"/>
    <property type="match status" value="1"/>
</dbReference>
<feature type="repeat" description="TPR" evidence="3">
    <location>
        <begin position="471"/>
        <end position="504"/>
    </location>
</feature>
<evidence type="ECO:0000256" key="3">
    <source>
        <dbReference type="PROSITE-ProRule" id="PRU00339"/>
    </source>
</evidence>
<proteinExistence type="predicted"/>
<dbReference type="SMART" id="SM00028">
    <property type="entry name" value="TPR"/>
    <property type="match status" value="4"/>
</dbReference>
<feature type="transmembrane region" description="Helical" evidence="4">
    <location>
        <begin position="243"/>
        <end position="261"/>
    </location>
</feature>
<feature type="transmembrane region" description="Helical" evidence="4">
    <location>
        <begin position="139"/>
        <end position="158"/>
    </location>
</feature>
<evidence type="ECO:0000313" key="6">
    <source>
        <dbReference type="Proteomes" id="UP000199513"/>
    </source>
</evidence>
<dbReference type="Proteomes" id="UP000199513">
    <property type="component" value="Unassembled WGS sequence"/>
</dbReference>
<dbReference type="Pfam" id="PF07719">
    <property type="entry name" value="TPR_2"/>
    <property type="match status" value="1"/>
</dbReference>
<protein>
    <submittedName>
        <fullName evidence="5">TPR repeat-containing protein</fullName>
    </submittedName>
</protein>
<keyword evidence="4" id="KW-1133">Transmembrane helix</keyword>
<name>A0A1I2JCH1_9BACT</name>
<dbReference type="STRING" id="1003.SAMN04488541_104716"/>
<dbReference type="InterPro" id="IPR013105">
    <property type="entry name" value="TPR_2"/>
</dbReference>
<dbReference type="Gene3D" id="1.25.40.10">
    <property type="entry name" value="Tetratricopeptide repeat domain"/>
    <property type="match status" value="2"/>
</dbReference>
<dbReference type="Pfam" id="PF13181">
    <property type="entry name" value="TPR_8"/>
    <property type="match status" value="1"/>
</dbReference>
<evidence type="ECO:0000256" key="4">
    <source>
        <dbReference type="SAM" id="Phobius"/>
    </source>
</evidence>
<dbReference type="OrthoDB" id="127293at2"/>
<keyword evidence="6" id="KW-1185">Reference proteome</keyword>
<accession>A0A1I2JCH1</accession>
<feature type="repeat" description="TPR" evidence="3">
    <location>
        <begin position="508"/>
        <end position="541"/>
    </location>
</feature>
<feature type="transmembrane region" description="Helical" evidence="4">
    <location>
        <begin position="313"/>
        <end position="331"/>
    </location>
</feature>
<dbReference type="InterPro" id="IPR052346">
    <property type="entry name" value="O-mannosyl-transferase_TMTC"/>
</dbReference>
<evidence type="ECO:0000256" key="2">
    <source>
        <dbReference type="ARBA" id="ARBA00022803"/>
    </source>
</evidence>
<sequence length="594" mass="69470">MKKELYWLIVLLAIVLVVMSPALQNEFVNWDDEIYITKNEVIKKTPFSNLGEIFTYKINGFSVPLTLLSFQVEHYFFGLNPFPYHLNNLLLHLVNVFLIYLFVKHLTMSNLFLKIITPTNDSKKTKPNNPPPAIISHKTINYTAFFVALLFGIHPMNVESVAWATERKDLLYTFFALLAIYHYQQATAQQTLRLADKKYWLSLLFFLLSLLAKPQAIFLPILLLLIDYLKDRKIQFLLLWEKIPYFIISLLGGLYLLINVGTKVSAKTQDYDFWEKILFSCYQIGLYLTKFFFPFRLSNFYEYPIKVEGWYPIIFYIIPLILLGLAILLYWKFRNNKVVIFGVLFYFFNIFIFLQIFSVNTAIAYERFNYLAYNGLFFIVVVHLQKVKFTDYLWIGTLAYLAILGFLSFERCKVWQNNVVFFADMAKKNPNDIDANKIALKNTGDALMEKKQFIEAIEKFNQALGKDIKYEQAYLGRAFAYFQLGRYQEAINDYSHALALELTPQNRIETIFNRGTCLMNLKMYEQAINDFSSLIAVNPANVPAYLNRAYCLLNLARYEEAERDYRTVLQIEPSNAMANSQIQTLRQAKQKASQ</sequence>
<evidence type="ECO:0000313" key="5">
    <source>
        <dbReference type="EMBL" id="SFF52224.1"/>
    </source>
</evidence>
<dbReference type="PANTHER" id="PTHR44227">
    <property type="match status" value="1"/>
</dbReference>
<keyword evidence="4" id="KW-0472">Membrane</keyword>
<feature type="transmembrane region" description="Helical" evidence="4">
    <location>
        <begin position="338"/>
        <end position="356"/>
    </location>
</feature>
<feature type="transmembrane region" description="Helical" evidence="4">
    <location>
        <begin position="200"/>
        <end position="223"/>
    </location>
</feature>
<reference evidence="5 6" key="1">
    <citation type="submission" date="2016-10" db="EMBL/GenBank/DDBJ databases">
        <authorList>
            <person name="de Groot N.N."/>
        </authorList>
    </citation>
    <scope>NUCLEOTIDE SEQUENCE [LARGE SCALE GENOMIC DNA]</scope>
    <source>
        <strain>GEY</strain>
        <strain evidence="6">DSM 9560</strain>
    </source>
</reference>
<dbReference type="PANTHER" id="PTHR44227:SF3">
    <property type="entry name" value="PROTEIN O-MANNOSYL-TRANSFERASE TMTC4"/>
    <property type="match status" value="1"/>
</dbReference>
<feature type="transmembrane region" description="Helical" evidence="4">
    <location>
        <begin position="84"/>
        <end position="103"/>
    </location>
</feature>
<dbReference type="SUPFAM" id="SSF48452">
    <property type="entry name" value="TPR-like"/>
    <property type="match status" value="1"/>
</dbReference>
<dbReference type="AlphaFoldDB" id="A0A1I2JCH1"/>
<feature type="repeat" description="TPR" evidence="3">
    <location>
        <begin position="542"/>
        <end position="575"/>
    </location>
</feature>